<name>F2BES5_9NEIS</name>
<dbReference type="AlphaFoldDB" id="F2BES5"/>
<dbReference type="HOGENOM" id="CLU_2771584_0_0_4"/>
<evidence type="ECO:0000313" key="2">
    <source>
        <dbReference type="Proteomes" id="UP000004105"/>
    </source>
</evidence>
<evidence type="ECO:0000313" key="1">
    <source>
        <dbReference type="EMBL" id="EGF09980.1"/>
    </source>
</evidence>
<accession>F2BES5</accession>
<dbReference type="Proteomes" id="UP000004105">
    <property type="component" value="Unassembled WGS sequence"/>
</dbReference>
<gene>
    <name evidence="1" type="ORF">HMPREF9123_2232</name>
</gene>
<proteinExistence type="predicted"/>
<dbReference type="EMBL" id="AFAY01000046">
    <property type="protein sequence ID" value="EGF09980.1"/>
    <property type="molecule type" value="Genomic_DNA"/>
</dbReference>
<protein>
    <submittedName>
        <fullName evidence="1">Uncharacterized protein</fullName>
    </submittedName>
</protein>
<keyword evidence="2" id="KW-1185">Reference proteome</keyword>
<sequence length="69" mass="8005">MCAWCGRGRLKDFQTAFLCVGNGKGRNDNLSDWRWKRFFAPGGSCCECRNIRRFKNRVRGCADTRRAVE</sequence>
<comment type="caution">
    <text evidence="1">The sequence shown here is derived from an EMBL/GenBank/DDBJ whole genome shotgun (WGS) entry which is preliminary data.</text>
</comment>
<reference evidence="1 2" key="1">
    <citation type="submission" date="2011-02" db="EMBL/GenBank/DDBJ databases">
        <authorList>
            <person name="Muzny D."/>
            <person name="Qin X."/>
            <person name="Deng J."/>
            <person name="Jiang H."/>
            <person name="Liu Y."/>
            <person name="Qu J."/>
            <person name="Song X.-Z."/>
            <person name="Zhang L."/>
            <person name="Thornton R."/>
            <person name="Coyle M."/>
            <person name="Francisco L."/>
            <person name="Jackson L."/>
            <person name="Javaid M."/>
            <person name="Korchina V."/>
            <person name="Kovar C."/>
            <person name="Mata R."/>
            <person name="Mathew T."/>
            <person name="Ngo R."/>
            <person name="Nguyen L."/>
            <person name="Nguyen N."/>
            <person name="Okwuonu G."/>
            <person name="Ongeri F."/>
            <person name="Pham C."/>
            <person name="Simmons D."/>
            <person name="Wilczek-Boney K."/>
            <person name="Hale W."/>
            <person name="Jakkamsetti A."/>
            <person name="Pham P."/>
            <person name="Ruth R."/>
            <person name="San Lucas F."/>
            <person name="Warren J."/>
            <person name="Zhang J."/>
            <person name="Zhao Z."/>
            <person name="Zhou C."/>
            <person name="Zhu D."/>
            <person name="Lee S."/>
            <person name="Bess C."/>
            <person name="Blankenburg K."/>
            <person name="Forbes L."/>
            <person name="Fu Q."/>
            <person name="Gubbala S."/>
            <person name="Hirani K."/>
            <person name="Jayaseelan J.C."/>
            <person name="Lara F."/>
            <person name="Munidasa M."/>
            <person name="Palculict T."/>
            <person name="Patil S."/>
            <person name="Pu L.-L."/>
            <person name="Saada N."/>
            <person name="Tang L."/>
            <person name="Weissenberger G."/>
            <person name="Zhu Y."/>
            <person name="Hemphill L."/>
            <person name="Shang Y."/>
            <person name="Youmans B."/>
            <person name="Ayvaz T."/>
            <person name="Ross M."/>
            <person name="Santibanez J."/>
            <person name="Aqrawi P."/>
            <person name="Gross S."/>
            <person name="Joshi V."/>
            <person name="Fowler G."/>
            <person name="Nazareth L."/>
            <person name="Reid J."/>
            <person name="Worley K."/>
            <person name="Petrosino J."/>
            <person name="Highlander S."/>
            <person name="Gibbs R."/>
        </authorList>
    </citation>
    <scope>NUCLEOTIDE SEQUENCE [LARGE SCALE GENOMIC DNA]</scope>
    <source>
        <strain evidence="1 2">ATCC BAA-1200</strain>
    </source>
</reference>
<organism evidence="1 2">
    <name type="scientific">Neisseria bacilliformis ATCC BAA-1200</name>
    <dbReference type="NCBI Taxonomy" id="888742"/>
    <lineage>
        <taxon>Bacteria</taxon>
        <taxon>Pseudomonadati</taxon>
        <taxon>Pseudomonadota</taxon>
        <taxon>Betaproteobacteria</taxon>
        <taxon>Neisseriales</taxon>
        <taxon>Neisseriaceae</taxon>
        <taxon>Neisseria</taxon>
    </lineage>
</organism>